<dbReference type="NCBIfam" id="TIGR02532">
    <property type="entry name" value="IV_pilin_GFxxxE"/>
    <property type="match status" value="1"/>
</dbReference>
<dbReference type="KEGG" id="knv:Pan216_10940"/>
<reference evidence="3 4" key="1">
    <citation type="submission" date="2019-02" db="EMBL/GenBank/DDBJ databases">
        <title>Deep-cultivation of Planctomycetes and their phenomic and genomic characterization uncovers novel biology.</title>
        <authorList>
            <person name="Wiegand S."/>
            <person name="Jogler M."/>
            <person name="Boedeker C."/>
            <person name="Pinto D."/>
            <person name="Vollmers J."/>
            <person name="Rivas-Marin E."/>
            <person name="Kohn T."/>
            <person name="Peeters S.H."/>
            <person name="Heuer A."/>
            <person name="Rast P."/>
            <person name="Oberbeckmann S."/>
            <person name="Bunk B."/>
            <person name="Jeske O."/>
            <person name="Meyerdierks A."/>
            <person name="Storesund J.E."/>
            <person name="Kallscheuer N."/>
            <person name="Luecker S."/>
            <person name="Lage O.M."/>
            <person name="Pohl T."/>
            <person name="Merkel B.J."/>
            <person name="Hornburger P."/>
            <person name="Mueller R.-W."/>
            <person name="Bruemmer F."/>
            <person name="Labrenz M."/>
            <person name="Spormann A.M."/>
            <person name="Op den Camp H."/>
            <person name="Overmann J."/>
            <person name="Amann R."/>
            <person name="Jetten M.S.M."/>
            <person name="Mascher T."/>
            <person name="Medema M.H."/>
            <person name="Devos D.P."/>
            <person name="Kaster A.-K."/>
            <person name="Ovreas L."/>
            <person name="Rohde M."/>
            <person name="Galperin M.Y."/>
            <person name="Jogler C."/>
        </authorList>
    </citation>
    <scope>NUCLEOTIDE SEQUENCE [LARGE SCALE GENOMIC DNA]</scope>
    <source>
        <strain evidence="3 4">Pan216</strain>
    </source>
</reference>
<dbReference type="Gene3D" id="3.30.700.10">
    <property type="entry name" value="Glycoprotein, Type 4 Pilin"/>
    <property type="match status" value="1"/>
</dbReference>
<keyword evidence="1" id="KW-1133">Transmembrane helix</keyword>
<dbReference type="OrthoDB" id="286902at2"/>
<keyword evidence="4" id="KW-1185">Reference proteome</keyword>
<dbReference type="Pfam" id="PF07963">
    <property type="entry name" value="N_methyl"/>
    <property type="match status" value="1"/>
</dbReference>
<dbReference type="InterPro" id="IPR012902">
    <property type="entry name" value="N_methyl_site"/>
</dbReference>
<dbReference type="EMBL" id="CP036279">
    <property type="protein sequence ID" value="QDU60255.1"/>
    <property type="molecule type" value="Genomic_DNA"/>
</dbReference>
<dbReference type="NCBIfam" id="TIGR04294">
    <property type="entry name" value="pre_pil_HX9DG"/>
    <property type="match status" value="1"/>
</dbReference>
<dbReference type="RefSeq" id="WP_145263641.1">
    <property type="nucleotide sequence ID" value="NZ_CP036279.1"/>
</dbReference>
<keyword evidence="1" id="KW-0472">Membrane</keyword>
<evidence type="ECO:0000313" key="3">
    <source>
        <dbReference type="EMBL" id="QDU60255.1"/>
    </source>
</evidence>
<sequence length="324" mass="34903">MSAVDPVYRHRQGFTLVELLVVIAIIGVLVALLLPAVQQAREAARRALCTNKLRQISLAMINYSEAHGLLPFGSRIKGGGNSNTPTHPAGGNWVNDQSWYQPILPYVDGVSLFDMIDPDVCWINTGSNVNEGARRIKLGLFGCPTDSMTQQSWSNALTARWKGNYVVNFGNTDYGQQTKSGVSFRGAPFRQGVNVRPSELSDGLSKTLMVSECINAGSFYGEFTQSMGGQAFTTWLTPNASACDEMTRAVPTASEQRSAGLCTTLLNSGWARVQQQAVAARSRHAGGVNASLCDGAVRFVSDGIDVGLWRAMSTARGNEVAQHP</sequence>
<dbReference type="InterPro" id="IPR011453">
    <property type="entry name" value="DUF1559"/>
</dbReference>
<evidence type="ECO:0000256" key="1">
    <source>
        <dbReference type="SAM" id="Phobius"/>
    </source>
</evidence>
<feature type="transmembrane region" description="Helical" evidence="1">
    <location>
        <begin position="16"/>
        <end position="37"/>
    </location>
</feature>
<organism evidence="3 4">
    <name type="scientific">Kolteria novifilia</name>
    <dbReference type="NCBI Taxonomy" id="2527975"/>
    <lineage>
        <taxon>Bacteria</taxon>
        <taxon>Pseudomonadati</taxon>
        <taxon>Planctomycetota</taxon>
        <taxon>Planctomycetia</taxon>
        <taxon>Kolteriales</taxon>
        <taxon>Kolteriaceae</taxon>
        <taxon>Kolteria</taxon>
    </lineage>
</organism>
<dbReference type="AlphaFoldDB" id="A0A518AZW3"/>
<dbReference type="InterPro" id="IPR045584">
    <property type="entry name" value="Pilin-like"/>
</dbReference>
<dbReference type="PROSITE" id="PS00409">
    <property type="entry name" value="PROKAR_NTER_METHYL"/>
    <property type="match status" value="1"/>
</dbReference>
<name>A0A518AZW3_9BACT</name>
<proteinExistence type="predicted"/>
<evidence type="ECO:0000259" key="2">
    <source>
        <dbReference type="Pfam" id="PF07596"/>
    </source>
</evidence>
<dbReference type="PANTHER" id="PTHR30093:SF2">
    <property type="entry name" value="TYPE II SECRETION SYSTEM PROTEIN H"/>
    <property type="match status" value="1"/>
</dbReference>
<gene>
    <name evidence="3" type="ORF">Pan216_10940</name>
</gene>
<protein>
    <submittedName>
        <fullName evidence="3">Putative major pilin subunit</fullName>
    </submittedName>
</protein>
<dbReference type="PANTHER" id="PTHR30093">
    <property type="entry name" value="GENERAL SECRETION PATHWAY PROTEIN G"/>
    <property type="match status" value="1"/>
</dbReference>
<keyword evidence="1" id="KW-0812">Transmembrane</keyword>
<dbReference type="SUPFAM" id="SSF54523">
    <property type="entry name" value="Pili subunits"/>
    <property type="match status" value="1"/>
</dbReference>
<dbReference type="InterPro" id="IPR027558">
    <property type="entry name" value="Pre_pil_HX9DG_C"/>
</dbReference>
<dbReference type="Pfam" id="PF07596">
    <property type="entry name" value="SBP_bac_10"/>
    <property type="match status" value="1"/>
</dbReference>
<evidence type="ECO:0000313" key="4">
    <source>
        <dbReference type="Proteomes" id="UP000317093"/>
    </source>
</evidence>
<accession>A0A518AZW3</accession>
<feature type="domain" description="DUF1559" evidence="2">
    <location>
        <begin position="38"/>
        <end position="306"/>
    </location>
</feature>
<dbReference type="Proteomes" id="UP000317093">
    <property type="component" value="Chromosome"/>
</dbReference>